<dbReference type="EMBL" id="JADGJD010001079">
    <property type="protein sequence ID" value="KAJ3046850.1"/>
    <property type="molecule type" value="Genomic_DNA"/>
</dbReference>
<comment type="subcellular location">
    <subcellularLocation>
        <location evidence="1">Nucleus inner membrane</location>
    </subcellularLocation>
</comment>
<dbReference type="GO" id="GO:0005783">
    <property type="term" value="C:endoplasmic reticulum"/>
    <property type="evidence" value="ECO:0007669"/>
    <property type="project" value="TreeGrafter"/>
</dbReference>
<protein>
    <submittedName>
        <fullName evidence="10">Inner nuclear membrane protein enriched at telomere/subtelomere region</fullName>
    </submittedName>
</protein>
<evidence type="ECO:0000256" key="8">
    <source>
        <dbReference type="SAM" id="Phobius"/>
    </source>
</evidence>
<organism evidence="10 11">
    <name type="scientific">Rhizophlyctis rosea</name>
    <dbReference type="NCBI Taxonomy" id="64517"/>
    <lineage>
        <taxon>Eukaryota</taxon>
        <taxon>Fungi</taxon>
        <taxon>Fungi incertae sedis</taxon>
        <taxon>Chytridiomycota</taxon>
        <taxon>Chytridiomycota incertae sedis</taxon>
        <taxon>Chytridiomycetes</taxon>
        <taxon>Rhizophlyctidales</taxon>
        <taxon>Rhizophlyctidaceae</taxon>
        <taxon>Rhizophlyctis</taxon>
    </lineage>
</organism>
<dbReference type="GO" id="GO:0003682">
    <property type="term" value="F:chromatin binding"/>
    <property type="evidence" value="ECO:0007669"/>
    <property type="project" value="InterPro"/>
</dbReference>
<evidence type="ECO:0000256" key="4">
    <source>
        <dbReference type="ARBA" id="ARBA00022989"/>
    </source>
</evidence>
<keyword evidence="2" id="KW-0597">Phosphoprotein</keyword>
<dbReference type="Pfam" id="PF09402">
    <property type="entry name" value="MSC"/>
    <property type="match status" value="1"/>
</dbReference>
<feature type="region of interest" description="Disordered" evidence="7">
    <location>
        <begin position="88"/>
        <end position="403"/>
    </location>
</feature>
<dbReference type="PANTHER" id="PTHR47808">
    <property type="entry name" value="INNER NUCLEAR MEMBRANE PROTEIN HEH2-RELATED"/>
    <property type="match status" value="1"/>
</dbReference>
<feature type="transmembrane region" description="Helical" evidence="8">
    <location>
        <begin position="669"/>
        <end position="688"/>
    </location>
</feature>
<evidence type="ECO:0000256" key="6">
    <source>
        <dbReference type="ARBA" id="ARBA00023242"/>
    </source>
</evidence>
<evidence type="ECO:0000313" key="10">
    <source>
        <dbReference type="EMBL" id="KAJ3046850.1"/>
    </source>
</evidence>
<feature type="compositionally biased region" description="Pro residues" evidence="7">
    <location>
        <begin position="347"/>
        <end position="357"/>
    </location>
</feature>
<keyword evidence="4 8" id="KW-1133">Transmembrane helix</keyword>
<dbReference type="AlphaFoldDB" id="A0AAD5WYU4"/>
<keyword evidence="6" id="KW-0539">Nucleus</keyword>
<dbReference type="PANTHER" id="PTHR47808:SF2">
    <property type="entry name" value="LEM DOMAIN-CONTAINING PROTEIN 2"/>
    <property type="match status" value="1"/>
</dbReference>
<evidence type="ECO:0000256" key="7">
    <source>
        <dbReference type="SAM" id="MobiDB-lite"/>
    </source>
</evidence>
<evidence type="ECO:0000256" key="3">
    <source>
        <dbReference type="ARBA" id="ARBA00022692"/>
    </source>
</evidence>
<dbReference type="Proteomes" id="UP001212841">
    <property type="component" value="Unassembled WGS sequence"/>
</dbReference>
<proteinExistence type="predicted"/>
<dbReference type="InterPro" id="IPR018996">
    <property type="entry name" value="Man1/Src1-like_C"/>
</dbReference>
<gene>
    <name evidence="10" type="primary">SRC1</name>
    <name evidence="10" type="ORF">HK097_000458</name>
</gene>
<evidence type="ECO:0000256" key="5">
    <source>
        <dbReference type="ARBA" id="ARBA00023136"/>
    </source>
</evidence>
<keyword evidence="5 8" id="KW-0472">Membrane</keyword>
<feature type="compositionally biased region" description="Acidic residues" evidence="7">
    <location>
        <begin position="119"/>
        <end position="129"/>
    </location>
</feature>
<reference evidence="10" key="1">
    <citation type="submission" date="2020-05" db="EMBL/GenBank/DDBJ databases">
        <title>Phylogenomic resolution of chytrid fungi.</title>
        <authorList>
            <person name="Stajich J.E."/>
            <person name="Amses K."/>
            <person name="Simmons R."/>
            <person name="Seto K."/>
            <person name="Myers J."/>
            <person name="Bonds A."/>
            <person name="Quandt C.A."/>
            <person name="Barry K."/>
            <person name="Liu P."/>
            <person name="Grigoriev I."/>
            <person name="Longcore J.E."/>
            <person name="James T.Y."/>
        </authorList>
    </citation>
    <scope>NUCLEOTIDE SEQUENCE</scope>
    <source>
        <strain evidence="10">JEL0318</strain>
    </source>
</reference>
<dbReference type="InterPro" id="IPR011015">
    <property type="entry name" value="LEM/LEM-like_dom_sf"/>
</dbReference>
<keyword evidence="3 8" id="KW-0812">Transmembrane</keyword>
<feature type="compositionally biased region" description="Basic residues" evidence="7">
    <location>
        <begin position="213"/>
        <end position="223"/>
    </location>
</feature>
<evidence type="ECO:0000313" key="11">
    <source>
        <dbReference type="Proteomes" id="UP001212841"/>
    </source>
</evidence>
<keyword evidence="11" id="KW-1185">Reference proteome</keyword>
<comment type="caution">
    <text evidence="10">The sequence shown here is derived from an EMBL/GenBank/DDBJ whole genome shotgun (WGS) entry which is preliminary data.</text>
</comment>
<feature type="region of interest" description="Disordered" evidence="7">
    <location>
        <begin position="746"/>
        <end position="765"/>
    </location>
</feature>
<evidence type="ECO:0000256" key="2">
    <source>
        <dbReference type="ARBA" id="ARBA00022553"/>
    </source>
</evidence>
<dbReference type="Gene3D" id="1.10.720.40">
    <property type="match status" value="1"/>
</dbReference>
<evidence type="ECO:0000259" key="9">
    <source>
        <dbReference type="Pfam" id="PF09402"/>
    </source>
</evidence>
<dbReference type="InterPro" id="IPR041885">
    <property type="entry name" value="MAN1_winged_helix_dom"/>
</dbReference>
<dbReference type="GO" id="GO:0005637">
    <property type="term" value="C:nuclear inner membrane"/>
    <property type="evidence" value="ECO:0007669"/>
    <property type="project" value="UniProtKB-SubCell"/>
</dbReference>
<feature type="domain" description="Man1/Src1-like C-terminal" evidence="9">
    <location>
        <begin position="415"/>
        <end position="827"/>
    </location>
</feature>
<feature type="compositionally biased region" description="Low complexity" evidence="7">
    <location>
        <begin position="846"/>
        <end position="859"/>
    </location>
</feature>
<dbReference type="Gene3D" id="1.10.10.1180">
    <property type="entry name" value="MAN1, winged-helix domain"/>
    <property type="match status" value="1"/>
</dbReference>
<feature type="region of interest" description="Disordered" evidence="7">
    <location>
        <begin position="846"/>
        <end position="873"/>
    </location>
</feature>
<feature type="compositionally biased region" description="Polar residues" evidence="7">
    <location>
        <begin position="361"/>
        <end position="379"/>
    </location>
</feature>
<sequence>MSSNDPPIPDYLRPDFDPSKATVSQLTSFLSEAGVDVPATKQKKEFYVEKFQTEVTPKRDRMVKDLQKVAKSVNKAKPPKGISIVDRFQNAAAEDEGGSSGANVTPRKRKSVKGKPEVIDLEAEFEEEVPLVRPDRKGKGKSSGEDTTPTGTDGVESVFSDDNVFSDENPFQTPAKEALRVKKKRKSVLPGSEAADAGEDEEVNPALSLPKTAKPKTTGRAKRSVQMETIRPKANVASPQPFMFRAGEADLNFTGRGAQTPTFGQEGDEEVIAPIQKTPARRKSSGDALLGSTAKSKLAPRRSVMPTIRAASSSSDAQPEDSGGNDSEEPQRNAPSPERYLNLDNISPPPSPPPEKNPSPKTRQTAEWQSLTPSTQTPTRKPASTIPTVRVEQPKRKNQQKKQEPDWLLILGTIVFLLSAALTHWYWEQKDLIGYCDANDTARLNFQYKGYNPLGYVLPICKQCPDRSVCVGKTVLSCDNAEYVLKPHWIAKIVPQKFLPFPVGESSCVENMERVVNEVKRQRQVDALIGMTEEITRKWVGKVECGELKTAKGAGVRGGVGSNDTVPEWVWSEGRVLGMPLASAKKELRDVIGRKWDDKRFAEFWGLVVQKLVHPEESDGAVGGGSRKSDLTTVLDKSHMHRLLSSSRPPIMSFACRMRKGLWETLQAYWIQLLGVGLAVVVGIFVMHKRGVAMREARIVAELVEDALDAVHEETDAHYRDQGAYPVPGLSVSQLRDHLLPVVVPGRKKAKQQQQKNGGSVTGKAEWSDGVEIARDEVGRTIWYLADEGTRKKIWERVEGLVLRNSNVRETGMELKGEMHRVWGWVGGAALSPRKQRGGRRFNLEVGSGSEVDSGVDSGTEASGIRRRVVGRE</sequence>
<dbReference type="GO" id="GO:0071763">
    <property type="term" value="P:nuclear membrane organization"/>
    <property type="evidence" value="ECO:0007669"/>
    <property type="project" value="TreeGrafter"/>
</dbReference>
<dbReference type="GO" id="GO:0034399">
    <property type="term" value="C:nuclear periphery"/>
    <property type="evidence" value="ECO:0007669"/>
    <property type="project" value="TreeGrafter"/>
</dbReference>
<dbReference type="InterPro" id="IPR044780">
    <property type="entry name" value="Heh2/Src1"/>
</dbReference>
<name>A0AAD5WYU4_9FUNG</name>
<accession>A0AAD5WYU4</accession>
<evidence type="ECO:0000256" key="1">
    <source>
        <dbReference type="ARBA" id="ARBA00004540"/>
    </source>
</evidence>